<dbReference type="AlphaFoldDB" id="A0ABD3WDD3"/>
<dbReference type="InterPro" id="IPR016187">
    <property type="entry name" value="CTDL_fold"/>
</dbReference>
<feature type="domain" description="C-type lectin" evidence="1">
    <location>
        <begin position="40"/>
        <end position="141"/>
    </location>
</feature>
<keyword evidence="3" id="KW-1185">Reference proteome</keyword>
<reference evidence="2 3" key="1">
    <citation type="submission" date="2024-11" db="EMBL/GenBank/DDBJ databases">
        <title>Chromosome-level genome assembly of the freshwater bivalve Anodonta woodiana.</title>
        <authorList>
            <person name="Chen X."/>
        </authorList>
    </citation>
    <scope>NUCLEOTIDE SEQUENCE [LARGE SCALE GENOMIC DNA]</scope>
    <source>
        <strain evidence="2">MN2024</strain>
        <tissue evidence="2">Gills</tissue>
    </source>
</reference>
<dbReference type="EMBL" id="JBJQND010000007">
    <property type="protein sequence ID" value="KAL3870803.1"/>
    <property type="molecule type" value="Genomic_DNA"/>
</dbReference>
<evidence type="ECO:0000313" key="2">
    <source>
        <dbReference type="EMBL" id="KAL3870803.1"/>
    </source>
</evidence>
<accession>A0ABD3WDD3</accession>
<comment type="caution">
    <text evidence="2">The sequence shown here is derived from an EMBL/GenBank/DDBJ whole genome shotgun (WGS) entry which is preliminary data.</text>
</comment>
<sequence length="161" mass="18166">MSPDADVFSANWTYFEMAGKRNAACNYSNFYLYEDGTNLCFKLHQESASCSAARASCASEGASLISIDSPHKLEFMKRVIEAEEVVADAYIIGGFYDGVNGIWRWEDELGSPFTYTNWIDGVIPEGGFCVTMVTNLDLLWNAIADDQFKELWNYPFVCERK</sequence>
<dbReference type="SUPFAM" id="SSF56436">
    <property type="entry name" value="C-type lectin-like"/>
    <property type="match status" value="1"/>
</dbReference>
<dbReference type="PANTHER" id="PTHR22803">
    <property type="entry name" value="MANNOSE, PHOSPHOLIPASE, LECTIN RECEPTOR RELATED"/>
    <property type="match status" value="1"/>
</dbReference>
<evidence type="ECO:0000259" key="1">
    <source>
        <dbReference type="PROSITE" id="PS50041"/>
    </source>
</evidence>
<dbReference type="Pfam" id="PF00059">
    <property type="entry name" value="Lectin_C"/>
    <property type="match status" value="1"/>
</dbReference>
<protein>
    <recommendedName>
        <fullName evidence="1">C-type lectin domain-containing protein</fullName>
    </recommendedName>
</protein>
<dbReference type="Gene3D" id="3.10.100.10">
    <property type="entry name" value="Mannose-Binding Protein A, subunit A"/>
    <property type="match status" value="1"/>
</dbReference>
<dbReference type="InterPro" id="IPR001304">
    <property type="entry name" value="C-type_lectin-like"/>
</dbReference>
<dbReference type="Proteomes" id="UP001634394">
    <property type="component" value="Unassembled WGS sequence"/>
</dbReference>
<name>A0ABD3WDD3_SINWO</name>
<proteinExistence type="predicted"/>
<gene>
    <name evidence="2" type="ORF">ACJMK2_038843</name>
</gene>
<evidence type="ECO:0000313" key="3">
    <source>
        <dbReference type="Proteomes" id="UP001634394"/>
    </source>
</evidence>
<dbReference type="InterPro" id="IPR050111">
    <property type="entry name" value="C-type_lectin/snaclec_domain"/>
</dbReference>
<dbReference type="CDD" id="cd00037">
    <property type="entry name" value="CLECT"/>
    <property type="match status" value="1"/>
</dbReference>
<dbReference type="PROSITE" id="PS50041">
    <property type="entry name" value="C_TYPE_LECTIN_2"/>
    <property type="match status" value="1"/>
</dbReference>
<dbReference type="InterPro" id="IPR016186">
    <property type="entry name" value="C-type_lectin-like/link_sf"/>
</dbReference>
<organism evidence="2 3">
    <name type="scientific">Sinanodonta woodiana</name>
    <name type="common">Chinese pond mussel</name>
    <name type="synonym">Anodonta woodiana</name>
    <dbReference type="NCBI Taxonomy" id="1069815"/>
    <lineage>
        <taxon>Eukaryota</taxon>
        <taxon>Metazoa</taxon>
        <taxon>Spiralia</taxon>
        <taxon>Lophotrochozoa</taxon>
        <taxon>Mollusca</taxon>
        <taxon>Bivalvia</taxon>
        <taxon>Autobranchia</taxon>
        <taxon>Heteroconchia</taxon>
        <taxon>Palaeoheterodonta</taxon>
        <taxon>Unionida</taxon>
        <taxon>Unionoidea</taxon>
        <taxon>Unionidae</taxon>
        <taxon>Unioninae</taxon>
        <taxon>Sinanodonta</taxon>
    </lineage>
</organism>
<dbReference type="SMART" id="SM00034">
    <property type="entry name" value="CLECT"/>
    <property type="match status" value="1"/>
</dbReference>